<protein>
    <submittedName>
        <fullName evidence="2">Uncharacterized protein</fullName>
    </submittedName>
</protein>
<proteinExistence type="predicted"/>
<keyword evidence="1" id="KW-0472">Membrane</keyword>
<feature type="transmembrane region" description="Helical" evidence="1">
    <location>
        <begin position="6"/>
        <end position="30"/>
    </location>
</feature>
<dbReference type="AlphaFoldDB" id="A0A7J5XBX2"/>
<comment type="caution">
    <text evidence="2">The sequence shown here is derived from an EMBL/GenBank/DDBJ whole genome shotgun (WGS) entry which is preliminary data.</text>
</comment>
<evidence type="ECO:0000256" key="1">
    <source>
        <dbReference type="SAM" id="Phobius"/>
    </source>
</evidence>
<evidence type="ECO:0000313" key="2">
    <source>
        <dbReference type="EMBL" id="KAF3834505.1"/>
    </source>
</evidence>
<accession>A0A7J5XBX2</accession>
<keyword evidence="3" id="KW-1185">Reference proteome</keyword>
<dbReference type="Proteomes" id="UP000518266">
    <property type="component" value="Unassembled WGS sequence"/>
</dbReference>
<keyword evidence="1" id="KW-1133">Transmembrane helix</keyword>
<keyword evidence="1" id="KW-0812">Transmembrane</keyword>
<sequence>MQYVPNILRILLSLYFLTCQPLFTPVLYGLKMSKIRIIYTEQLHINYVPNMLTIFSPLYSLTCNVSQIYILCTNLLLACVGITCNRLIQFESEEE</sequence>
<reference evidence="2 3" key="1">
    <citation type="submission" date="2020-03" db="EMBL/GenBank/DDBJ databases">
        <title>Dissostichus mawsoni Genome sequencing and assembly.</title>
        <authorList>
            <person name="Park H."/>
        </authorList>
    </citation>
    <scope>NUCLEOTIDE SEQUENCE [LARGE SCALE GENOMIC DNA]</scope>
    <source>
        <strain evidence="2">DM0001</strain>
        <tissue evidence="2">Muscle</tissue>
    </source>
</reference>
<gene>
    <name evidence="2" type="ORF">F7725_027063</name>
</gene>
<organism evidence="2 3">
    <name type="scientific">Dissostichus mawsoni</name>
    <name type="common">Antarctic cod</name>
    <dbReference type="NCBI Taxonomy" id="36200"/>
    <lineage>
        <taxon>Eukaryota</taxon>
        <taxon>Metazoa</taxon>
        <taxon>Chordata</taxon>
        <taxon>Craniata</taxon>
        <taxon>Vertebrata</taxon>
        <taxon>Euteleostomi</taxon>
        <taxon>Actinopterygii</taxon>
        <taxon>Neopterygii</taxon>
        <taxon>Teleostei</taxon>
        <taxon>Neoteleostei</taxon>
        <taxon>Acanthomorphata</taxon>
        <taxon>Eupercaria</taxon>
        <taxon>Perciformes</taxon>
        <taxon>Notothenioidei</taxon>
        <taxon>Nototheniidae</taxon>
        <taxon>Dissostichus</taxon>
    </lineage>
</organism>
<name>A0A7J5XBX2_DISMA</name>
<evidence type="ECO:0000313" key="3">
    <source>
        <dbReference type="Proteomes" id="UP000518266"/>
    </source>
</evidence>
<dbReference type="EMBL" id="JAAKFY010000025">
    <property type="protein sequence ID" value="KAF3834505.1"/>
    <property type="molecule type" value="Genomic_DNA"/>
</dbReference>